<dbReference type="InterPro" id="IPR026686">
    <property type="entry name" value="UPF0708"/>
</dbReference>
<dbReference type="Pfam" id="PF14937">
    <property type="entry name" value="DUF4500"/>
    <property type="match status" value="1"/>
</dbReference>
<dbReference type="PANTHER" id="PTHR15507">
    <property type="entry name" value="ZINC FINGER PROTEIN RLF"/>
    <property type="match status" value="1"/>
</dbReference>
<reference evidence="3" key="1">
    <citation type="submission" date="2020-03" db="EMBL/GenBank/DDBJ databases">
        <title>Studies in the Genomics of Life Span.</title>
        <authorList>
            <person name="Glass D."/>
        </authorList>
    </citation>
    <scope>NUCLEOTIDE SEQUENCE</scope>
    <source>
        <strain evidence="3">LTLLF</strain>
        <tissue evidence="3">Muscle</tissue>
    </source>
</reference>
<feature type="transmembrane region" description="Helical" evidence="2">
    <location>
        <begin position="347"/>
        <end position="367"/>
    </location>
</feature>
<evidence type="ECO:0000256" key="2">
    <source>
        <dbReference type="SAM" id="Phobius"/>
    </source>
</evidence>
<feature type="compositionally biased region" description="Pro residues" evidence="1">
    <location>
        <begin position="42"/>
        <end position="55"/>
    </location>
</feature>
<organism evidence="3 4">
    <name type="scientific">Microtus ochrogaster</name>
    <name type="common">Prairie vole</name>
    <dbReference type="NCBI Taxonomy" id="79684"/>
    <lineage>
        <taxon>Eukaryota</taxon>
        <taxon>Metazoa</taxon>
        <taxon>Chordata</taxon>
        <taxon>Craniata</taxon>
        <taxon>Vertebrata</taxon>
        <taxon>Euteleostomi</taxon>
        <taxon>Mammalia</taxon>
        <taxon>Eutheria</taxon>
        <taxon>Euarchontoglires</taxon>
        <taxon>Glires</taxon>
        <taxon>Rodentia</taxon>
        <taxon>Myomorpha</taxon>
        <taxon>Muroidea</taxon>
        <taxon>Cricetidae</taxon>
        <taxon>Arvicolinae</taxon>
        <taxon>Microtus</taxon>
    </lineage>
</organism>
<protein>
    <submittedName>
        <fullName evidence="3">Zinc finger protein 292</fullName>
    </submittedName>
</protein>
<evidence type="ECO:0000313" key="3">
    <source>
        <dbReference type="EMBL" id="KAH0521729.1"/>
    </source>
</evidence>
<dbReference type="Proteomes" id="UP000710432">
    <property type="component" value="Unassembled WGS sequence"/>
</dbReference>
<dbReference type="PANTHER" id="PTHR15507:SF14">
    <property type="entry name" value="ZINC FINGER PROTEIN 292"/>
    <property type="match status" value="1"/>
</dbReference>
<keyword evidence="2" id="KW-0472">Membrane</keyword>
<gene>
    <name evidence="3" type="ORF">LTLLF_100830</name>
</gene>
<dbReference type="GO" id="GO:0005634">
    <property type="term" value="C:nucleus"/>
    <property type="evidence" value="ECO:0007669"/>
    <property type="project" value="UniProtKB-SubCell"/>
</dbReference>
<dbReference type="EMBL" id="JAATJU010000001">
    <property type="protein sequence ID" value="KAH0521729.1"/>
    <property type="molecule type" value="Genomic_DNA"/>
</dbReference>
<dbReference type="GO" id="GO:0008270">
    <property type="term" value="F:zinc ion binding"/>
    <property type="evidence" value="ECO:0007669"/>
    <property type="project" value="UniProtKB-KW"/>
</dbReference>
<dbReference type="GO" id="GO:0000981">
    <property type="term" value="F:DNA-binding transcription factor activity, RNA polymerase II-specific"/>
    <property type="evidence" value="ECO:0007669"/>
    <property type="project" value="TreeGrafter"/>
</dbReference>
<proteinExistence type="predicted"/>
<dbReference type="GO" id="GO:0003677">
    <property type="term" value="F:DNA binding"/>
    <property type="evidence" value="ECO:0007669"/>
    <property type="project" value="UniProtKB-KW"/>
</dbReference>
<feature type="region of interest" description="Disordered" evidence="1">
    <location>
        <begin position="1"/>
        <end position="60"/>
    </location>
</feature>
<sequence>MPRGHRALSPAALRRGKLLRLESRRADPPKRCGLRGADGPVQQPPGPRPPKPPLAAAPHRRPLYVRPGVPAHRARDPAERGIVLSRDPGAYATERAAKMADDEAEQERLSGGGCAAELRRLGERLQELERRLCESREPAVEAAAAYCRQLCQTLLEYAEKWKTSEDPLPLLEVYTVAIQSYVKARPYLTSECESVALVLERLALSCVELLLCLPVELSDKQWEQFQTLVQVAHETLMESGSCELHFLATLAQESGVWKNAVLSTILSQEPLDKDKVNEFLAFEGPILLDMRIKHLIKTNQLSQATALAKLCSEHPEIGTKGSFKQTYLVCLCTSSPNEKLIEENKPVMAFGLVALSLCVAYIGYLHAAQENKKDLYEAIDSEGHRHKRRKTSKWD</sequence>
<evidence type="ECO:0000256" key="1">
    <source>
        <dbReference type="SAM" id="MobiDB-lite"/>
    </source>
</evidence>
<comment type="caution">
    <text evidence="3">The sequence shown here is derived from an EMBL/GenBank/DDBJ whole genome shotgun (WGS) entry which is preliminary data.</text>
</comment>
<dbReference type="InterPro" id="IPR052251">
    <property type="entry name" value="GH-ZnFinger_Regulators"/>
</dbReference>
<name>A0A8J6H306_MICOH</name>
<keyword evidence="2" id="KW-0812">Transmembrane</keyword>
<keyword evidence="2" id="KW-1133">Transmembrane helix</keyword>
<feature type="compositionally biased region" description="Basic and acidic residues" evidence="1">
    <location>
        <begin position="19"/>
        <end position="30"/>
    </location>
</feature>
<evidence type="ECO:0000313" key="4">
    <source>
        <dbReference type="Proteomes" id="UP000710432"/>
    </source>
</evidence>
<dbReference type="AlphaFoldDB" id="A0A8J6H306"/>
<accession>A0A8J6H306</accession>